<accession>A0ABV8P3Y1</accession>
<dbReference type="InterPro" id="IPR011701">
    <property type="entry name" value="MFS"/>
</dbReference>
<evidence type="ECO:0000313" key="9">
    <source>
        <dbReference type="EMBL" id="MFC4202794.1"/>
    </source>
</evidence>
<organism evidence="9 10">
    <name type="scientific">Candidimonas humi</name>
    <dbReference type="NCBI Taxonomy" id="683355"/>
    <lineage>
        <taxon>Bacteria</taxon>
        <taxon>Pseudomonadati</taxon>
        <taxon>Pseudomonadota</taxon>
        <taxon>Betaproteobacteria</taxon>
        <taxon>Burkholderiales</taxon>
        <taxon>Alcaligenaceae</taxon>
        <taxon>Candidimonas</taxon>
    </lineage>
</organism>
<feature type="transmembrane region" description="Helical" evidence="7">
    <location>
        <begin position="267"/>
        <end position="286"/>
    </location>
</feature>
<feature type="transmembrane region" description="Helical" evidence="7">
    <location>
        <begin position="97"/>
        <end position="116"/>
    </location>
</feature>
<feature type="transmembrane region" description="Helical" evidence="7">
    <location>
        <begin position="28"/>
        <end position="51"/>
    </location>
</feature>
<feature type="transmembrane region" description="Helical" evidence="7">
    <location>
        <begin position="232"/>
        <end position="255"/>
    </location>
</feature>
<feature type="transmembrane region" description="Helical" evidence="7">
    <location>
        <begin position="122"/>
        <end position="143"/>
    </location>
</feature>
<evidence type="ECO:0000256" key="4">
    <source>
        <dbReference type="ARBA" id="ARBA00022692"/>
    </source>
</evidence>
<feature type="transmembrane region" description="Helical" evidence="7">
    <location>
        <begin position="63"/>
        <end position="85"/>
    </location>
</feature>
<reference evidence="10" key="1">
    <citation type="journal article" date="2019" name="Int. J. Syst. Evol. Microbiol.">
        <title>The Global Catalogue of Microorganisms (GCM) 10K type strain sequencing project: providing services to taxonomists for standard genome sequencing and annotation.</title>
        <authorList>
            <consortium name="The Broad Institute Genomics Platform"/>
            <consortium name="The Broad Institute Genome Sequencing Center for Infectious Disease"/>
            <person name="Wu L."/>
            <person name="Ma J."/>
        </authorList>
    </citation>
    <scope>NUCLEOTIDE SEQUENCE [LARGE SCALE GENOMIC DNA]</scope>
    <source>
        <strain evidence="10">LMG 24813</strain>
    </source>
</reference>
<evidence type="ECO:0000256" key="3">
    <source>
        <dbReference type="ARBA" id="ARBA00022475"/>
    </source>
</evidence>
<keyword evidence="4 7" id="KW-0812">Transmembrane</keyword>
<sequence length="413" mass="43785">MSPSPQTDRNTNNAQSSVENPHWRRNMYVCLSGSFTNVMAMTLLLPFLPIYVEQLGVKSQAAIVQWSGIAYGITFLGAGLLAPLWGKFADLYGRKLILVRACLAMAICMSLIGLSQNIWQLVALRLLAGLLGGYASGAVVLVASQTPRAHSAWALATLSTGVLAGTLLGPLVGGYLPGLIGIRNTFFLAGAVIFMAFLATCFLLHEDRSAVKQRRQTARAGAWSAIPDRRPVYAMLATVMMLMLANMSIEPIITVYVGKLVDEPSRVVSTAGLVMAASALGSILAARRLGRLADKVGSWKVIIICLAVAGVLLVPQAFVTNSMQLLVLRFLMGMALSGLLPAINATIRHNVPDASVGTILGYATSAQYAGQVLGPALGGFIGGHMGMRPVFLITAALMLVCAGCNWSVARRRA</sequence>
<keyword evidence="6 7" id="KW-0472">Membrane</keyword>
<dbReference type="Pfam" id="PF07690">
    <property type="entry name" value="MFS_1"/>
    <property type="match status" value="2"/>
</dbReference>
<feature type="domain" description="Major facilitator superfamily (MFS) profile" evidence="8">
    <location>
        <begin position="26"/>
        <end position="413"/>
    </location>
</feature>
<gene>
    <name evidence="9" type="ORF">ACFOY1_17720</name>
</gene>
<protein>
    <submittedName>
        <fullName evidence="9">MFS transporter</fullName>
    </submittedName>
</protein>
<evidence type="ECO:0000256" key="5">
    <source>
        <dbReference type="ARBA" id="ARBA00022989"/>
    </source>
</evidence>
<evidence type="ECO:0000256" key="7">
    <source>
        <dbReference type="SAM" id="Phobius"/>
    </source>
</evidence>
<comment type="subcellular location">
    <subcellularLocation>
        <location evidence="1">Cell membrane</location>
        <topology evidence="1">Multi-pass membrane protein</topology>
    </subcellularLocation>
</comment>
<keyword evidence="2" id="KW-0813">Transport</keyword>
<evidence type="ECO:0000256" key="6">
    <source>
        <dbReference type="ARBA" id="ARBA00023136"/>
    </source>
</evidence>
<keyword evidence="3" id="KW-1003">Cell membrane</keyword>
<feature type="transmembrane region" description="Helical" evidence="7">
    <location>
        <begin position="359"/>
        <end position="381"/>
    </location>
</feature>
<evidence type="ECO:0000313" key="10">
    <source>
        <dbReference type="Proteomes" id="UP001595848"/>
    </source>
</evidence>
<dbReference type="EMBL" id="JBHSBV010000007">
    <property type="protein sequence ID" value="MFC4202794.1"/>
    <property type="molecule type" value="Genomic_DNA"/>
</dbReference>
<dbReference type="RefSeq" id="WP_217965456.1">
    <property type="nucleotide sequence ID" value="NZ_JAHTBN010000006.1"/>
</dbReference>
<evidence type="ECO:0000256" key="2">
    <source>
        <dbReference type="ARBA" id="ARBA00022448"/>
    </source>
</evidence>
<dbReference type="InterPro" id="IPR020846">
    <property type="entry name" value="MFS_dom"/>
</dbReference>
<dbReference type="Proteomes" id="UP001595848">
    <property type="component" value="Unassembled WGS sequence"/>
</dbReference>
<feature type="transmembrane region" description="Helical" evidence="7">
    <location>
        <begin position="155"/>
        <end position="180"/>
    </location>
</feature>
<name>A0ABV8P3Y1_9BURK</name>
<feature type="transmembrane region" description="Helical" evidence="7">
    <location>
        <begin position="387"/>
        <end position="408"/>
    </location>
</feature>
<evidence type="ECO:0000256" key="1">
    <source>
        <dbReference type="ARBA" id="ARBA00004651"/>
    </source>
</evidence>
<dbReference type="PANTHER" id="PTHR43414">
    <property type="entry name" value="MULTIDRUG RESISTANCE PROTEIN MDTG"/>
    <property type="match status" value="1"/>
</dbReference>
<proteinExistence type="predicted"/>
<keyword evidence="5 7" id="KW-1133">Transmembrane helix</keyword>
<comment type="caution">
    <text evidence="9">The sequence shown here is derived from an EMBL/GenBank/DDBJ whole genome shotgun (WGS) entry which is preliminary data.</text>
</comment>
<keyword evidence="10" id="KW-1185">Reference proteome</keyword>
<dbReference type="PROSITE" id="PS50850">
    <property type="entry name" value="MFS"/>
    <property type="match status" value="1"/>
</dbReference>
<evidence type="ECO:0000259" key="8">
    <source>
        <dbReference type="PROSITE" id="PS50850"/>
    </source>
</evidence>
<feature type="transmembrane region" description="Helical" evidence="7">
    <location>
        <begin position="186"/>
        <end position="205"/>
    </location>
</feature>
<dbReference type="PANTHER" id="PTHR43414:SF1">
    <property type="entry name" value="PEPTIDE PERMEASE"/>
    <property type="match status" value="1"/>
</dbReference>
<feature type="transmembrane region" description="Helical" evidence="7">
    <location>
        <begin position="298"/>
        <end position="319"/>
    </location>
</feature>
<feature type="transmembrane region" description="Helical" evidence="7">
    <location>
        <begin position="325"/>
        <end position="347"/>
    </location>
</feature>